<proteinExistence type="predicted"/>
<name>A0ACD5GS52_9CYAN</name>
<evidence type="ECO:0000313" key="2">
    <source>
        <dbReference type="Proteomes" id="UP000095472"/>
    </source>
</evidence>
<sequence>MGKKGVGSWELGVGEEEDGGMGGLTGVGLLPRAILLGFQPLFS</sequence>
<protein>
    <submittedName>
        <fullName evidence="1">Uncharacterized protein</fullName>
    </submittedName>
</protein>
<organism evidence="1 2">
    <name type="scientific">Desertifilum tharense IPPAS B-1220</name>
    <dbReference type="NCBI Taxonomy" id="1781255"/>
    <lineage>
        <taxon>Bacteria</taxon>
        <taxon>Bacillati</taxon>
        <taxon>Cyanobacteriota</taxon>
        <taxon>Cyanophyceae</taxon>
        <taxon>Desertifilales</taxon>
        <taxon>Desertifilaceae</taxon>
        <taxon>Desertifilum</taxon>
    </lineage>
</organism>
<keyword evidence="2" id="KW-1185">Reference proteome</keyword>
<dbReference type="EMBL" id="CP182909">
    <property type="protein sequence ID" value="XPM63542.1"/>
    <property type="molecule type" value="Genomic_DNA"/>
</dbReference>
<accession>A0ACD5GS52</accession>
<dbReference type="Proteomes" id="UP000095472">
    <property type="component" value="Chromosome"/>
</dbReference>
<reference evidence="1 2" key="1">
    <citation type="journal article" date="2016" name="Genome Announc.">
        <title>Draft Genome Sequence of the Thermotolerant Cyanobacterium Desertifilum sp. IPPAS B-1220.</title>
        <authorList>
            <person name="Mironov K.S."/>
            <person name="Sinetova M.A."/>
            <person name="Bolatkhan K."/>
            <person name="Zayadan B.K."/>
            <person name="Ustinova V.V."/>
            <person name="Kupriyanova E.V."/>
            <person name="Skrypnik A.N."/>
            <person name="Gogoleva N.E."/>
            <person name="Gogolev Y.V."/>
            <person name="Los D.A."/>
        </authorList>
    </citation>
    <scope>NUCLEOTIDE SEQUENCE [LARGE SCALE GENOMIC DNA]</scope>
    <source>
        <strain evidence="1 2">IPPAS B-1220</strain>
    </source>
</reference>
<evidence type="ECO:0000313" key="1">
    <source>
        <dbReference type="EMBL" id="XPM63542.1"/>
    </source>
</evidence>
<gene>
    <name evidence="1" type="ORF">BH720_030325</name>
</gene>